<evidence type="ECO:0000256" key="7">
    <source>
        <dbReference type="ARBA" id="ARBA00022840"/>
    </source>
</evidence>
<comment type="catalytic activity">
    <reaction evidence="9">
        <text>L-seryl-[protein] + ATP = O-phospho-L-seryl-[protein] + ADP + H(+)</text>
        <dbReference type="Rhea" id="RHEA:17989"/>
        <dbReference type="Rhea" id="RHEA-COMP:9863"/>
        <dbReference type="Rhea" id="RHEA-COMP:11604"/>
        <dbReference type="ChEBI" id="CHEBI:15378"/>
        <dbReference type="ChEBI" id="CHEBI:29999"/>
        <dbReference type="ChEBI" id="CHEBI:30616"/>
        <dbReference type="ChEBI" id="CHEBI:83421"/>
        <dbReference type="ChEBI" id="CHEBI:456216"/>
        <dbReference type="EC" id="2.7.11.1"/>
    </reaction>
</comment>
<keyword evidence="7" id="KW-0067">ATP-binding</keyword>
<dbReference type="SMART" id="SM00220">
    <property type="entry name" value="S_TKc"/>
    <property type="match status" value="1"/>
</dbReference>
<dbReference type="EMBL" id="QBIY01012647">
    <property type="protein sequence ID" value="RXN20330.1"/>
    <property type="molecule type" value="Genomic_DNA"/>
</dbReference>
<keyword evidence="6 11" id="KW-0418">Kinase</keyword>
<protein>
    <recommendedName>
        <fullName evidence="2">non-specific serine/threonine protein kinase</fullName>
        <ecNumber evidence="2">2.7.11.1</ecNumber>
    </recommendedName>
</protein>
<dbReference type="GO" id="GO:0005524">
    <property type="term" value="F:ATP binding"/>
    <property type="evidence" value="ECO:0007669"/>
    <property type="project" value="UniProtKB-KW"/>
</dbReference>
<dbReference type="Pfam" id="PF00069">
    <property type="entry name" value="Pkinase"/>
    <property type="match status" value="1"/>
</dbReference>
<proteinExistence type="inferred from homology"/>
<evidence type="ECO:0000313" key="12">
    <source>
        <dbReference type="Proteomes" id="UP000290572"/>
    </source>
</evidence>
<dbReference type="PANTHER" id="PTHR22984">
    <property type="entry name" value="SERINE/THREONINE-PROTEIN KINASE PIM"/>
    <property type="match status" value="1"/>
</dbReference>
<comment type="caution">
    <text evidence="11">The sequence shown here is derived from an EMBL/GenBank/DDBJ whole genome shotgun (WGS) entry which is preliminary data.</text>
</comment>
<dbReference type="GO" id="GO:0043066">
    <property type="term" value="P:negative regulation of apoptotic process"/>
    <property type="evidence" value="ECO:0007669"/>
    <property type="project" value="TreeGrafter"/>
</dbReference>
<dbReference type="PROSITE" id="PS50011">
    <property type="entry name" value="PROTEIN_KINASE_DOM"/>
    <property type="match status" value="1"/>
</dbReference>
<dbReference type="SUPFAM" id="SSF56112">
    <property type="entry name" value="Protein kinase-like (PK-like)"/>
    <property type="match status" value="1"/>
</dbReference>
<keyword evidence="12" id="KW-1185">Reference proteome</keyword>
<keyword evidence="4" id="KW-0808">Transferase</keyword>
<dbReference type="Gene3D" id="1.10.510.10">
    <property type="entry name" value="Transferase(Phosphotransferase) domain 1"/>
    <property type="match status" value="1"/>
</dbReference>
<evidence type="ECO:0000256" key="3">
    <source>
        <dbReference type="ARBA" id="ARBA00022527"/>
    </source>
</evidence>
<organism evidence="11 12">
    <name type="scientific">Labeo rohita</name>
    <name type="common">Indian major carp</name>
    <name type="synonym">Cyprinus rohita</name>
    <dbReference type="NCBI Taxonomy" id="84645"/>
    <lineage>
        <taxon>Eukaryota</taxon>
        <taxon>Metazoa</taxon>
        <taxon>Chordata</taxon>
        <taxon>Craniata</taxon>
        <taxon>Vertebrata</taxon>
        <taxon>Euteleostomi</taxon>
        <taxon>Actinopterygii</taxon>
        <taxon>Neopterygii</taxon>
        <taxon>Teleostei</taxon>
        <taxon>Ostariophysi</taxon>
        <taxon>Cypriniformes</taxon>
        <taxon>Cyprinidae</taxon>
        <taxon>Labeoninae</taxon>
        <taxon>Labeonini</taxon>
        <taxon>Labeo</taxon>
    </lineage>
</organism>
<evidence type="ECO:0000256" key="4">
    <source>
        <dbReference type="ARBA" id="ARBA00022679"/>
    </source>
</evidence>
<dbReference type="Proteomes" id="UP000290572">
    <property type="component" value="Unassembled WGS sequence"/>
</dbReference>
<evidence type="ECO:0000313" key="11">
    <source>
        <dbReference type="EMBL" id="RXN20330.1"/>
    </source>
</evidence>
<dbReference type="GO" id="GO:0005737">
    <property type="term" value="C:cytoplasm"/>
    <property type="evidence" value="ECO:0007669"/>
    <property type="project" value="TreeGrafter"/>
</dbReference>
<dbReference type="STRING" id="84645.A0A498MJF4"/>
<gene>
    <name evidence="11" type="ORF">ROHU_025070</name>
</gene>
<feature type="domain" description="Protein kinase" evidence="10">
    <location>
        <begin position="1"/>
        <end position="182"/>
    </location>
</feature>
<dbReference type="EC" id="2.7.11.1" evidence="2"/>
<evidence type="ECO:0000256" key="6">
    <source>
        <dbReference type="ARBA" id="ARBA00022777"/>
    </source>
</evidence>
<sequence>MAVKIPDKTPDMPYIIVPGHPKRLPIEIGLTLMANMGSNVPQIIKLLDWQDDPHHYVMDIKLENLLVNLDTLEVKLIDFGRGMLMRDSAYMAFNGTEMFCPPEFNVDSRYHAKPATVWSLGILLFVMVCRYYPDDEDLNRISKNDWSKPELSQECCQMIHDCLEREPQQRLILEEMQLHDWFMFME</sequence>
<dbReference type="InterPro" id="IPR051138">
    <property type="entry name" value="PIM_Ser/Thr_kinase"/>
</dbReference>
<comment type="similarity">
    <text evidence="1">Belongs to the protein kinase superfamily. CAMK Ser/Thr protein kinase family. PIM subfamily.</text>
</comment>
<dbReference type="GO" id="GO:0004674">
    <property type="term" value="F:protein serine/threonine kinase activity"/>
    <property type="evidence" value="ECO:0007669"/>
    <property type="project" value="UniProtKB-KW"/>
</dbReference>
<dbReference type="PANTHER" id="PTHR22984:SF11">
    <property type="entry name" value="AURORA KINASE-RELATED"/>
    <property type="match status" value="1"/>
</dbReference>
<evidence type="ECO:0000256" key="1">
    <source>
        <dbReference type="ARBA" id="ARBA00005505"/>
    </source>
</evidence>
<keyword evidence="3" id="KW-0723">Serine/threonine-protein kinase</keyword>
<accession>A0A498MJF4</accession>
<comment type="catalytic activity">
    <reaction evidence="8">
        <text>L-threonyl-[protein] + ATP = O-phospho-L-threonyl-[protein] + ADP + H(+)</text>
        <dbReference type="Rhea" id="RHEA:46608"/>
        <dbReference type="Rhea" id="RHEA-COMP:11060"/>
        <dbReference type="Rhea" id="RHEA-COMP:11605"/>
        <dbReference type="ChEBI" id="CHEBI:15378"/>
        <dbReference type="ChEBI" id="CHEBI:30013"/>
        <dbReference type="ChEBI" id="CHEBI:30616"/>
        <dbReference type="ChEBI" id="CHEBI:61977"/>
        <dbReference type="ChEBI" id="CHEBI:456216"/>
        <dbReference type="EC" id="2.7.11.1"/>
    </reaction>
</comment>
<dbReference type="GO" id="GO:0007346">
    <property type="term" value="P:regulation of mitotic cell cycle"/>
    <property type="evidence" value="ECO:0007669"/>
    <property type="project" value="TreeGrafter"/>
</dbReference>
<evidence type="ECO:0000256" key="5">
    <source>
        <dbReference type="ARBA" id="ARBA00022741"/>
    </source>
</evidence>
<evidence type="ECO:0000256" key="9">
    <source>
        <dbReference type="ARBA" id="ARBA00048679"/>
    </source>
</evidence>
<evidence type="ECO:0000259" key="10">
    <source>
        <dbReference type="PROSITE" id="PS50011"/>
    </source>
</evidence>
<dbReference type="InterPro" id="IPR011009">
    <property type="entry name" value="Kinase-like_dom_sf"/>
</dbReference>
<reference evidence="11 12" key="1">
    <citation type="submission" date="2018-03" db="EMBL/GenBank/DDBJ databases">
        <title>Draft genome sequence of Rohu Carp (Labeo rohita).</title>
        <authorList>
            <person name="Das P."/>
            <person name="Kushwaha B."/>
            <person name="Joshi C.G."/>
            <person name="Kumar D."/>
            <person name="Nagpure N.S."/>
            <person name="Sahoo L."/>
            <person name="Das S.P."/>
            <person name="Bit A."/>
            <person name="Patnaik S."/>
            <person name="Meher P.K."/>
            <person name="Jayasankar P."/>
            <person name="Koringa P.G."/>
            <person name="Patel N.V."/>
            <person name="Hinsu A.T."/>
            <person name="Kumar R."/>
            <person name="Pandey M."/>
            <person name="Agarwal S."/>
            <person name="Srivastava S."/>
            <person name="Singh M."/>
            <person name="Iquebal M.A."/>
            <person name="Jaiswal S."/>
            <person name="Angadi U.B."/>
            <person name="Kumar N."/>
            <person name="Raza M."/>
            <person name="Shah T.M."/>
            <person name="Rai A."/>
            <person name="Jena J.K."/>
        </authorList>
    </citation>
    <scope>NUCLEOTIDE SEQUENCE [LARGE SCALE GENOMIC DNA]</scope>
    <source>
        <strain evidence="11">DASCIFA01</strain>
        <tissue evidence="11">Testis</tissue>
    </source>
</reference>
<keyword evidence="5" id="KW-0547">Nucleotide-binding</keyword>
<dbReference type="InterPro" id="IPR000719">
    <property type="entry name" value="Prot_kinase_dom"/>
</dbReference>
<name>A0A498MJF4_LABRO</name>
<evidence type="ECO:0000256" key="8">
    <source>
        <dbReference type="ARBA" id="ARBA00047899"/>
    </source>
</evidence>
<dbReference type="AlphaFoldDB" id="A0A498MJF4"/>
<evidence type="ECO:0000256" key="2">
    <source>
        <dbReference type="ARBA" id="ARBA00012513"/>
    </source>
</evidence>